<dbReference type="GO" id="GO:0030905">
    <property type="term" value="C:retromer, tubulation complex"/>
    <property type="evidence" value="ECO:0007669"/>
    <property type="project" value="EnsemblFungi"/>
</dbReference>
<dbReference type="GO" id="GO:0006886">
    <property type="term" value="P:intracellular protein transport"/>
    <property type="evidence" value="ECO:0007669"/>
    <property type="project" value="TreeGrafter"/>
</dbReference>
<feature type="region of interest" description="Disordered" evidence="1">
    <location>
        <begin position="494"/>
        <end position="565"/>
    </location>
</feature>
<dbReference type="STRING" id="1071383.J7R206"/>
<feature type="domain" description="PX" evidence="2">
    <location>
        <begin position="138"/>
        <end position="220"/>
    </location>
</feature>
<protein>
    <recommendedName>
        <fullName evidence="2">PX domain-containing protein</fullName>
    </recommendedName>
</protein>
<dbReference type="HOGENOM" id="CLU_028982_1_0_1"/>
<dbReference type="OMA" id="FYLGTME"/>
<dbReference type="PANTHER" id="PTHR47433">
    <property type="entry name" value="VACUOLAR PROTEIN SORTING-ASSOCIATED PROTEIN 17"/>
    <property type="match status" value="1"/>
</dbReference>
<proteinExistence type="predicted"/>
<dbReference type="EMBL" id="HE978315">
    <property type="protein sequence ID" value="CCK68845.1"/>
    <property type="molecule type" value="Genomic_DNA"/>
</dbReference>
<dbReference type="GO" id="GO:0042147">
    <property type="term" value="P:retrograde transport, endosome to Golgi"/>
    <property type="evidence" value="ECO:0007669"/>
    <property type="project" value="EnsemblFungi"/>
</dbReference>
<evidence type="ECO:0000256" key="1">
    <source>
        <dbReference type="SAM" id="MobiDB-lite"/>
    </source>
</evidence>
<dbReference type="CDD" id="cd06891">
    <property type="entry name" value="PX_Vps17p"/>
    <property type="match status" value="1"/>
</dbReference>
<dbReference type="KEGG" id="kng:KNAG_0B04080"/>
<dbReference type="SUPFAM" id="SSF64268">
    <property type="entry name" value="PX domain"/>
    <property type="match status" value="1"/>
</dbReference>
<feature type="non-terminal residue" evidence="3">
    <location>
        <position position="565"/>
    </location>
</feature>
<keyword evidence="4" id="KW-1185">Reference proteome</keyword>
<organism evidence="3 4">
    <name type="scientific">Huiozyma naganishii (strain ATCC MYA-139 / BCRC 22969 / CBS 8797 / KCTC 17520 / NBRC 10181 / NCYC 3082 / Yp74L-3)</name>
    <name type="common">Yeast</name>
    <name type="synonym">Kazachstania naganishii</name>
    <dbReference type="NCBI Taxonomy" id="1071383"/>
    <lineage>
        <taxon>Eukaryota</taxon>
        <taxon>Fungi</taxon>
        <taxon>Dikarya</taxon>
        <taxon>Ascomycota</taxon>
        <taxon>Saccharomycotina</taxon>
        <taxon>Saccharomycetes</taxon>
        <taxon>Saccharomycetales</taxon>
        <taxon>Saccharomycetaceae</taxon>
        <taxon>Huiozyma</taxon>
    </lineage>
</organism>
<dbReference type="InterPro" id="IPR027267">
    <property type="entry name" value="AH/BAR_dom_sf"/>
</dbReference>
<dbReference type="GO" id="GO:0005829">
    <property type="term" value="C:cytosol"/>
    <property type="evidence" value="ECO:0007669"/>
    <property type="project" value="GOC"/>
</dbReference>
<reference evidence="4" key="2">
    <citation type="submission" date="2012-08" db="EMBL/GenBank/DDBJ databases">
        <title>Genome sequence of Kazachstania naganishii.</title>
        <authorList>
            <person name="Gordon J.L."/>
            <person name="Armisen D."/>
            <person name="Proux-Wera E."/>
            <person name="OhEigeartaigh S.S."/>
            <person name="Byrne K.P."/>
            <person name="Wolfe K.H."/>
        </authorList>
    </citation>
    <scope>NUCLEOTIDE SEQUENCE [LARGE SCALE GENOMIC DNA]</scope>
    <source>
        <strain evidence="4">ATCC MYA-139 / BCRC 22969 / CBS 8797 / CCRC 22969 / KCTC 17520 / NBRC 10181 / NCYC 3082</strain>
    </source>
</reference>
<dbReference type="RefSeq" id="XP_022463091.1">
    <property type="nucleotide sequence ID" value="XM_022606391.1"/>
</dbReference>
<evidence type="ECO:0000313" key="3">
    <source>
        <dbReference type="EMBL" id="CCK68845.1"/>
    </source>
</evidence>
<evidence type="ECO:0000259" key="2">
    <source>
        <dbReference type="Pfam" id="PF00787"/>
    </source>
</evidence>
<feature type="compositionally biased region" description="Basic and acidic residues" evidence="1">
    <location>
        <begin position="510"/>
        <end position="528"/>
    </location>
</feature>
<feature type="region of interest" description="Disordered" evidence="1">
    <location>
        <begin position="1"/>
        <end position="22"/>
    </location>
</feature>
<dbReference type="InterPro" id="IPR053055">
    <property type="entry name" value="VPS17"/>
</dbReference>
<dbReference type="InterPro" id="IPR037907">
    <property type="entry name" value="Vps17_PX"/>
</dbReference>
<dbReference type="Gene3D" id="3.30.1520.10">
    <property type="entry name" value="Phox-like domain"/>
    <property type="match status" value="1"/>
</dbReference>
<dbReference type="AlphaFoldDB" id="J7R206"/>
<dbReference type="GO" id="GO:0005768">
    <property type="term" value="C:endosome"/>
    <property type="evidence" value="ECO:0007669"/>
    <property type="project" value="EnsemblFungi"/>
</dbReference>
<feature type="region of interest" description="Disordered" evidence="1">
    <location>
        <begin position="67"/>
        <end position="91"/>
    </location>
</feature>
<evidence type="ECO:0000313" key="4">
    <source>
        <dbReference type="Proteomes" id="UP000006310"/>
    </source>
</evidence>
<dbReference type="Pfam" id="PF00787">
    <property type="entry name" value="PX"/>
    <property type="match status" value="1"/>
</dbReference>
<feature type="compositionally biased region" description="Basic and acidic residues" evidence="1">
    <location>
        <begin position="556"/>
        <end position="565"/>
    </location>
</feature>
<dbReference type="InterPro" id="IPR036871">
    <property type="entry name" value="PX_dom_sf"/>
</dbReference>
<dbReference type="PANTHER" id="PTHR47433:SF1">
    <property type="entry name" value="VACUOLAR PROTEIN SORTING-ASSOCIATED PROTEIN 17"/>
    <property type="match status" value="1"/>
</dbReference>
<dbReference type="PIRSF" id="PIRSF011791">
    <property type="entry name" value="Vps17"/>
    <property type="match status" value="1"/>
</dbReference>
<dbReference type="GO" id="GO:0140318">
    <property type="term" value="F:protein transporter activity"/>
    <property type="evidence" value="ECO:0007669"/>
    <property type="project" value="EnsemblFungi"/>
</dbReference>
<gene>
    <name evidence="3" type="primary">KNAG0B04080</name>
    <name evidence="3" type="ordered locus">KNAG_0B04080</name>
</gene>
<dbReference type="InterPro" id="IPR014461">
    <property type="entry name" value="Retromer_complex_Vps17"/>
</dbReference>
<sequence>MASAVPYYSYEDDEEDNPFASAASNQNASVVINAATVVSEDSQADAAADTVDGSAVGGGSVGVVGSDLTVSSSSRTSEGEPPATQSLEDDTKLITEREQASKFKILVKVVALERTGSLSNKRENPTVVFHCSTTLPTFHKQQYKGVKKTMDEFRRYVAYLNKGITESFIPSLPKPYTNYGINNQEDYDKTVKNLQGWFDRVVRDPLILRNEELAFFVESDWNTYTPIKAVKNPPVSGLKRRTLKQLAPPYDQVAALAEFRPLVKSVYLASQALQERLVKINKCRRLLTQEESSMGANFIGLAEVSDDASVRRLYSRYGKVMTAVGDVGSILATMELATLYDGLDWVVADAYNIKESLTNRHFTMRELIQAQQNSKTRQESARKLRNKRDISPLKVDEALRNLKLATKTEQELTLKLRRTTANMLIERNQWVKWYESWMHQCVKEFVLKKIEYERKKLALLERVRSDVRNADSMGGLSRLGRDHKAISERVSDDVSFNSQSVDGDSWTGETRNRGKQEIDEIRRTAFDKELEEEGGEPRTGNAHNGLDVTDTTDPAKSLDARHAAS</sequence>
<dbReference type="GO" id="GO:0032266">
    <property type="term" value="F:phosphatidylinositol-3-phosphate binding"/>
    <property type="evidence" value="ECO:0007669"/>
    <property type="project" value="EnsemblFungi"/>
</dbReference>
<dbReference type="eggNOG" id="KOG2273">
    <property type="taxonomic scope" value="Eukaryota"/>
</dbReference>
<dbReference type="Gene3D" id="1.20.1270.60">
    <property type="entry name" value="Arfaptin homology (AH) domain/BAR domain"/>
    <property type="match status" value="1"/>
</dbReference>
<reference evidence="3 4" key="1">
    <citation type="journal article" date="2011" name="Proc. Natl. Acad. Sci. U.S.A.">
        <title>Evolutionary erosion of yeast sex chromosomes by mating-type switching accidents.</title>
        <authorList>
            <person name="Gordon J.L."/>
            <person name="Armisen D."/>
            <person name="Proux-Wera E."/>
            <person name="Oheigeartaigh S.S."/>
            <person name="Byrne K.P."/>
            <person name="Wolfe K.H."/>
        </authorList>
    </citation>
    <scope>NUCLEOTIDE SEQUENCE [LARGE SCALE GENOMIC DNA]</scope>
    <source>
        <strain evidence="4">ATCC MYA-139 / BCRC 22969 / CBS 8797 / CCRC 22969 / KCTC 17520 / NBRC 10181 / NCYC 3082</strain>
    </source>
</reference>
<accession>J7R206</accession>
<dbReference type="Proteomes" id="UP000006310">
    <property type="component" value="Chromosome 2"/>
</dbReference>
<dbReference type="GeneID" id="34524495"/>
<name>J7R206_HUIN7</name>
<dbReference type="InterPro" id="IPR001683">
    <property type="entry name" value="PX_dom"/>
</dbReference>
<dbReference type="OrthoDB" id="9976382at2759"/>